<dbReference type="AlphaFoldDB" id="A0A371IUZ4"/>
<keyword evidence="5" id="KW-1185">Reference proteome</keyword>
<dbReference type="InterPro" id="IPR012340">
    <property type="entry name" value="NA-bd_OB-fold"/>
</dbReference>
<dbReference type="SUPFAM" id="SSF50249">
    <property type="entry name" value="Nucleic acid-binding proteins"/>
    <property type="match status" value="1"/>
</dbReference>
<evidence type="ECO:0000313" key="4">
    <source>
        <dbReference type="EMBL" id="RDY24307.1"/>
    </source>
</evidence>
<dbReference type="PROSITE" id="PS51857">
    <property type="entry name" value="CSD_2"/>
    <property type="match status" value="1"/>
</dbReference>
<evidence type="ECO:0000256" key="2">
    <source>
        <dbReference type="ARBA" id="ARBA00022490"/>
    </source>
</evidence>
<dbReference type="Pfam" id="PF00313">
    <property type="entry name" value="CSD"/>
    <property type="match status" value="1"/>
</dbReference>
<proteinExistence type="predicted"/>
<evidence type="ECO:0000259" key="3">
    <source>
        <dbReference type="PROSITE" id="PS51857"/>
    </source>
</evidence>
<dbReference type="GO" id="GO:0005737">
    <property type="term" value="C:cytoplasm"/>
    <property type="evidence" value="ECO:0007669"/>
    <property type="project" value="UniProtKB-SubCell"/>
</dbReference>
<dbReference type="CDD" id="cd04458">
    <property type="entry name" value="CSP_CDS"/>
    <property type="match status" value="1"/>
</dbReference>
<dbReference type="InterPro" id="IPR011129">
    <property type="entry name" value="CSD"/>
</dbReference>
<accession>A0A371IUZ4</accession>
<dbReference type="OrthoDB" id="9805039at2"/>
<evidence type="ECO:0000256" key="1">
    <source>
        <dbReference type="ARBA" id="ARBA00004496"/>
    </source>
</evidence>
<dbReference type="RefSeq" id="WP_095406091.1">
    <property type="nucleotide sequence ID" value="NZ_NOJZ02000004.1"/>
</dbReference>
<dbReference type="EMBL" id="NOJZ02000004">
    <property type="protein sequence ID" value="RDY24307.1"/>
    <property type="molecule type" value="Genomic_DNA"/>
</dbReference>
<dbReference type="SMART" id="SM00357">
    <property type="entry name" value="CSP"/>
    <property type="match status" value="1"/>
</dbReference>
<protein>
    <submittedName>
        <fullName evidence="4">Cold-shock protein</fullName>
    </submittedName>
</protein>
<feature type="domain" description="CSD" evidence="3">
    <location>
        <begin position="3"/>
        <end position="68"/>
    </location>
</feature>
<comment type="subcellular location">
    <subcellularLocation>
        <location evidence="1">Cytoplasm</location>
    </subcellularLocation>
</comment>
<dbReference type="Proteomes" id="UP000243494">
    <property type="component" value="Unassembled WGS sequence"/>
</dbReference>
<name>A0A371IUZ4_9FIRM</name>
<dbReference type="PANTHER" id="PTHR11544">
    <property type="entry name" value="COLD SHOCK DOMAIN CONTAINING PROTEINS"/>
    <property type="match status" value="1"/>
</dbReference>
<dbReference type="Gene3D" id="2.40.50.140">
    <property type="entry name" value="Nucleic acid-binding proteins"/>
    <property type="match status" value="1"/>
</dbReference>
<dbReference type="InterPro" id="IPR012156">
    <property type="entry name" value="Cold_shock_CspA"/>
</dbReference>
<keyword evidence="2" id="KW-0963">Cytoplasm</keyword>
<dbReference type="PIRSF" id="PIRSF002599">
    <property type="entry name" value="Cold_shock_A"/>
    <property type="match status" value="1"/>
</dbReference>
<dbReference type="InterPro" id="IPR050181">
    <property type="entry name" value="Cold_shock_domain"/>
</dbReference>
<organism evidence="4 5">
    <name type="scientific">Romboutsia maritimum</name>
    <dbReference type="NCBI Taxonomy" id="2020948"/>
    <lineage>
        <taxon>Bacteria</taxon>
        <taxon>Bacillati</taxon>
        <taxon>Bacillota</taxon>
        <taxon>Clostridia</taxon>
        <taxon>Peptostreptococcales</taxon>
        <taxon>Peptostreptococcaceae</taxon>
        <taxon>Romboutsia</taxon>
    </lineage>
</organism>
<dbReference type="InterPro" id="IPR002059">
    <property type="entry name" value="CSP_DNA-bd"/>
</dbReference>
<evidence type="ECO:0000313" key="5">
    <source>
        <dbReference type="Proteomes" id="UP000243494"/>
    </source>
</evidence>
<comment type="caution">
    <text evidence="4">The sequence shown here is derived from an EMBL/GenBank/DDBJ whole genome shotgun (WGS) entry which is preliminary data.</text>
</comment>
<gene>
    <name evidence="4" type="ORF">CHF27_004280</name>
</gene>
<dbReference type="GO" id="GO:0003676">
    <property type="term" value="F:nucleic acid binding"/>
    <property type="evidence" value="ECO:0007669"/>
    <property type="project" value="InterPro"/>
</dbReference>
<dbReference type="PRINTS" id="PR00050">
    <property type="entry name" value="COLDSHOCK"/>
</dbReference>
<sequence length="70" mass="7972">MASYTGIVKWFDNERGYGFISGNEGNDVYVHHSQVKEKGHNKDLHEGQEVNFDVAENEKGTYAINVQKLQ</sequence>
<reference evidence="4 5" key="1">
    <citation type="journal article" date="2017" name="Genome Announc.">
        <title>Draft Genome Sequence of Romboutsia maritimum sp. nov. Strain CCRI-22766(T), Isolated from Coastal Estuarine Mud.</title>
        <authorList>
            <person name="Maheux A.F."/>
            <person name="Boudreau D.K."/>
            <person name="Berube E."/>
            <person name="Boissinot M."/>
            <person name="Raymond F."/>
            <person name="Brodeur S."/>
            <person name="Corbeil J."/>
            <person name="Brightwell G."/>
            <person name="Broda D."/>
            <person name="Omar R.F."/>
            <person name="Bergeron M.G."/>
        </authorList>
    </citation>
    <scope>NUCLEOTIDE SEQUENCE [LARGE SCALE GENOMIC DNA]</scope>
    <source>
        <strain evidence="4 5">CCRI-22766</strain>
    </source>
</reference>